<dbReference type="RefSeq" id="WP_061173799.1">
    <property type="nucleotide sequence ID" value="NZ_FCOE02000003.1"/>
</dbReference>
<reference evidence="1" key="1">
    <citation type="submission" date="2016-01" db="EMBL/GenBank/DDBJ databases">
        <authorList>
            <person name="Peeters C."/>
        </authorList>
    </citation>
    <scope>NUCLEOTIDE SEQUENCE [LARGE SCALE GENOMIC DNA]</scope>
    <source>
        <strain evidence="1">LMG 29323</strain>
    </source>
</reference>
<evidence type="ECO:0000313" key="1">
    <source>
        <dbReference type="EMBL" id="SAK48793.1"/>
    </source>
</evidence>
<dbReference type="Proteomes" id="UP000054911">
    <property type="component" value="Unassembled WGS sequence"/>
</dbReference>
<protein>
    <submittedName>
        <fullName evidence="1">Uncharacterized protein</fullName>
    </submittedName>
</protein>
<dbReference type="AlphaFoldDB" id="A0A157ZTG5"/>
<comment type="caution">
    <text evidence="1">The sequence shown here is derived from an EMBL/GenBank/DDBJ whole genome shotgun (WGS) entry which is preliminary data.</text>
</comment>
<dbReference type="OrthoDB" id="8637570at2"/>
<gene>
    <name evidence="1" type="ORF">AWB80_01267</name>
</gene>
<accession>A0A157ZTG5</accession>
<proteinExistence type="predicted"/>
<sequence length="66" mass="7130">MFGAKISQVNYTYEVDGVPAWTKGSSLQAQFPNLVTALAPTAADKAVLVATNDGWMHEMLFKKRGG</sequence>
<organism evidence="1 2">
    <name type="scientific">Caballeronia pedi</name>
    <dbReference type="NCBI Taxonomy" id="1777141"/>
    <lineage>
        <taxon>Bacteria</taxon>
        <taxon>Pseudomonadati</taxon>
        <taxon>Pseudomonadota</taxon>
        <taxon>Betaproteobacteria</taxon>
        <taxon>Burkholderiales</taxon>
        <taxon>Burkholderiaceae</taxon>
        <taxon>Caballeronia</taxon>
    </lineage>
</organism>
<dbReference type="EMBL" id="FCOE02000003">
    <property type="protein sequence ID" value="SAK48793.1"/>
    <property type="molecule type" value="Genomic_DNA"/>
</dbReference>
<name>A0A157ZTG5_9BURK</name>
<keyword evidence="2" id="KW-1185">Reference proteome</keyword>
<evidence type="ECO:0000313" key="2">
    <source>
        <dbReference type="Proteomes" id="UP000054911"/>
    </source>
</evidence>